<dbReference type="AlphaFoldDB" id="A0A812S1I3"/>
<proteinExistence type="predicted"/>
<gene>
    <name evidence="1" type="ORF">SNAT2548_LOCUS25865</name>
</gene>
<reference evidence="1" key="1">
    <citation type="submission" date="2021-02" db="EMBL/GenBank/DDBJ databases">
        <authorList>
            <person name="Dougan E. K."/>
            <person name="Rhodes N."/>
            <person name="Thang M."/>
            <person name="Chan C."/>
        </authorList>
    </citation>
    <scope>NUCLEOTIDE SEQUENCE</scope>
</reference>
<protein>
    <submittedName>
        <fullName evidence="1">Uncharacterized protein</fullName>
    </submittedName>
</protein>
<accession>A0A812S1I3</accession>
<dbReference type="Proteomes" id="UP000604046">
    <property type="component" value="Unassembled WGS sequence"/>
</dbReference>
<sequence>MTSHIISQRIGWLLENEGDKPCEEIWAEAVSQSTGSESPHHHCPAWAGKGNAAWRNGIFRECWDVIRACGHTMGVVTCTPSLSAATEVKASAKHGKALPPVCGRMPVVPSWGSVTERLASGEMVPRLPLPKFPKSVVGSFSQALHCHSVNVMKVDDAWDFQLQETPCRMGVREASHMESCLAGSWIVIIGASQASVWTQQFANLLAPGALDSRRDGFVSDGVYLHAVDLVIEKGKVVHKVVEFEGGHLLEDHRGAHSDAHDAIEMPQTYARLAEAPPYNRSSGQIRLTHLIAEFWDEAETALVALDLISPGGWKKSPMFLIMGVGLWYGYAKGCALDWCATRPSIAGLDLESILEMFTAGLRRMGEKLQTFCTSGRAAVHGCTVMSIEYCSELYQNTVYVHLHQAMKRGIKPYVSDKIRYFDLWEFLEQVPEDCLFGHMSPASTSFLIQALLDGVCPANDVADATLIAFVGKACRSRQIVPDCPGISCGGYMYTWDFALAQNCKLVAAVDPVLEEKGYQPIMAGPALAAPWMLRASAQATQAK</sequence>
<dbReference type="OrthoDB" id="428336at2759"/>
<organism evidence="1 2">
    <name type="scientific">Symbiodinium natans</name>
    <dbReference type="NCBI Taxonomy" id="878477"/>
    <lineage>
        <taxon>Eukaryota</taxon>
        <taxon>Sar</taxon>
        <taxon>Alveolata</taxon>
        <taxon>Dinophyceae</taxon>
        <taxon>Suessiales</taxon>
        <taxon>Symbiodiniaceae</taxon>
        <taxon>Symbiodinium</taxon>
    </lineage>
</organism>
<dbReference type="EMBL" id="CAJNDS010002411">
    <property type="protein sequence ID" value="CAE7463807.1"/>
    <property type="molecule type" value="Genomic_DNA"/>
</dbReference>
<evidence type="ECO:0000313" key="1">
    <source>
        <dbReference type="EMBL" id="CAE7463807.1"/>
    </source>
</evidence>
<keyword evidence="2" id="KW-1185">Reference proteome</keyword>
<comment type="caution">
    <text evidence="1">The sequence shown here is derived from an EMBL/GenBank/DDBJ whole genome shotgun (WGS) entry which is preliminary data.</text>
</comment>
<evidence type="ECO:0000313" key="2">
    <source>
        <dbReference type="Proteomes" id="UP000604046"/>
    </source>
</evidence>
<name>A0A812S1I3_9DINO</name>